<dbReference type="InterPro" id="IPR052512">
    <property type="entry name" value="4CMD/NDH-1_regulator"/>
</dbReference>
<protein>
    <submittedName>
        <fullName evidence="2">Carboxymuconolactone decarboxylase family protein</fullName>
    </submittedName>
</protein>
<dbReference type="InterPro" id="IPR003779">
    <property type="entry name" value="CMD-like"/>
</dbReference>
<accession>A0ABY8BTI9</accession>
<reference evidence="2 3" key="1">
    <citation type="submission" date="2022-11" db="EMBL/GenBank/DDBJ databases">
        <authorList>
            <person name="Siebert D."/>
            <person name="Busche T."/>
            <person name="Saydam E."/>
            <person name="Kalinowski J."/>
            <person name="Ruckert C."/>
            <person name="Blombach B."/>
        </authorList>
    </citation>
    <scope>NUCLEOTIDE SEQUENCE [LARGE SCALE GENOMIC DNA]</scope>
    <source>
        <strain evidence="2 3">DSM 1083</strain>
    </source>
</reference>
<dbReference type="Gene3D" id="1.20.1290.10">
    <property type="entry name" value="AhpD-like"/>
    <property type="match status" value="1"/>
</dbReference>
<dbReference type="PANTHER" id="PTHR33570:SF2">
    <property type="entry name" value="CARBOXYMUCONOLACTONE DECARBOXYLASE-LIKE DOMAIN-CONTAINING PROTEIN"/>
    <property type="match status" value="1"/>
</dbReference>
<dbReference type="RefSeq" id="WP_275248497.1">
    <property type="nucleotide sequence ID" value="NZ_BAABDX010000001.1"/>
</dbReference>
<dbReference type="SUPFAM" id="SSF69118">
    <property type="entry name" value="AhpD-like"/>
    <property type="match status" value="1"/>
</dbReference>
<keyword evidence="3" id="KW-1185">Reference proteome</keyword>
<evidence type="ECO:0000313" key="2">
    <source>
        <dbReference type="EMBL" id="WEF52984.1"/>
    </source>
</evidence>
<dbReference type="PANTHER" id="PTHR33570">
    <property type="entry name" value="4-CARBOXYMUCONOLACTONE DECARBOXYLASE FAMILY PROTEIN"/>
    <property type="match status" value="1"/>
</dbReference>
<dbReference type="EMBL" id="CP113162">
    <property type="protein sequence ID" value="WEF52984.1"/>
    <property type="molecule type" value="Genomic_DNA"/>
</dbReference>
<gene>
    <name evidence="2" type="ORF">AFIC_001498</name>
</gene>
<name>A0ABY8BTI9_AFICR</name>
<dbReference type="Proteomes" id="UP001213907">
    <property type="component" value="Chromosome"/>
</dbReference>
<proteinExistence type="predicted"/>
<dbReference type="InterPro" id="IPR029032">
    <property type="entry name" value="AhpD-like"/>
</dbReference>
<feature type="domain" description="Carboxymuconolactone decarboxylase-like" evidence="1">
    <location>
        <begin position="48"/>
        <end position="128"/>
    </location>
</feature>
<sequence length="137" mass="15033">MTANSTDGIDLSQKSDLFKKGLQTRKEVQGGASVDKVLAGSDEFMMAFQDLTTEYCWGYVWSRPGLPKKTRSMLNLAMLAALNRGPELDLHLAGALTNGVSKDEIKEIFLQVAIYCGVPASLDAFKRASQLFKERGI</sequence>
<evidence type="ECO:0000313" key="3">
    <source>
        <dbReference type="Proteomes" id="UP001213907"/>
    </source>
</evidence>
<dbReference type="Pfam" id="PF02627">
    <property type="entry name" value="CMD"/>
    <property type="match status" value="1"/>
</dbReference>
<organism evidence="2 3">
    <name type="scientific">Afipia carboxydohydrogena</name>
    <name type="common">Pseudomonas carboxydohydrogena</name>
    <dbReference type="NCBI Taxonomy" id="290"/>
    <lineage>
        <taxon>Bacteria</taxon>
        <taxon>Pseudomonadati</taxon>
        <taxon>Pseudomonadota</taxon>
        <taxon>Alphaproteobacteria</taxon>
        <taxon>Hyphomicrobiales</taxon>
        <taxon>Nitrobacteraceae</taxon>
        <taxon>Afipia</taxon>
    </lineage>
</organism>
<evidence type="ECO:0000259" key="1">
    <source>
        <dbReference type="Pfam" id="PF02627"/>
    </source>
</evidence>